<accession>A0AB34KSI6</accession>
<dbReference type="InterPro" id="IPR036005">
    <property type="entry name" value="Creatinase/aminopeptidase-like"/>
</dbReference>
<evidence type="ECO:0000256" key="11">
    <source>
        <dbReference type="ARBA" id="ARBA00030849"/>
    </source>
</evidence>
<evidence type="ECO:0000259" key="12">
    <source>
        <dbReference type="SMART" id="SM01011"/>
    </source>
</evidence>
<keyword evidence="6" id="KW-0645">Protease</keyword>
<comment type="similarity">
    <text evidence="4">Belongs to the peptidase M24B family.</text>
</comment>
<comment type="caution">
    <text evidence="13">The sequence shown here is derived from an EMBL/GenBank/DDBJ whole genome shotgun (WGS) entry which is preliminary data.</text>
</comment>
<dbReference type="PANTHER" id="PTHR43226:SF4">
    <property type="entry name" value="XAA-PRO AMINOPEPTIDASE 3"/>
    <property type="match status" value="1"/>
</dbReference>
<comment type="catalytic activity">
    <reaction evidence="1">
        <text>Release of any N-terminal amino acid, including proline, that is linked to proline, even from a dipeptide or tripeptide.</text>
        <dbReference type="EC" id="3.4.11.9"/>
    </reaction>
</comment>
<dbReference type="Gene3D" id="3.40.350.10">
    <property type="entry name" value="Creatinase/prolidase N-terminal domain"/>
    <property type="match status" value="1"/>
</dbReference>
<dbReference type="GO" id="GO:0005739">
    <property type="term" value="C:mitochondrion"/>
    <property type="evidence" value="ECO:0007669"/>
    <property type="project" value="TreeGrafter"/>
</dbReference>
<reference evidence="13 14" key="1">
    <citation type="journal article" date="2020" name="Microbiol. Resour. Announc.">
        <title>Draft Genome Sequence of a Cladosporium Species Isolated from the Mesophotic Ascidian Didemnum maculosum.</title>
        <authorList>
            <person name="Gioti A."/>
            <person name="Siaperas R."/>
            <person name="Nikolaivits E."/>
            <person name="Le Goff G."/>
            <person name="Ouazzani J."/>
            <person name="Kotoulas G."/>
            <person name="Topakas E."/>
        </authorList>
    </citation>
    <scope>NUCLEOTIDE SEQUENCE [LARGE SCALE GENOMIC DNA]</scope>
    <source>
        <strain evidence="13 14">TM138-S3</strain>
    </source>
</reference>
<dbReference type="AlphaFoldDB" id="A0AB34KSI6"/>
<evidence type="ECO:0000256" key="7">
    <source>
        <dbReference type="ARBA" id="ARBA00022723"/>
    </source>
</evidence>
<evidence type="ECO:0000256" key="6">
    <source>
        <dbReference type="ARBA" id="ARBA00022438"/>
    </source>
</evidence>
<evidence type="ECO:0000256" key="5">
    <source>
        <dbReference type="ARBA" id="ARBA00012574"/>
    </source>
</evidence>
<dbReference type="RefSeq" id="XP_069229625.1">
    <property type="nucleotide sequence ID" value="XM_069373853.1"/>
</dbReference>
<dbReference type="GO" id="GO:0006508">
    <property type="term" value="P:proteolysis"/>
    <property type="evidence" value="ECO:0007669"/>
    <property type="project" value="TreeGrafter"/>
</dbReference>
<feature type="domain" description="Aminopeptidase P N-terminal" evidence="12">
    <location>
        <begin position="64"/>
        <end position="200"/>
    </location>
</feature>
<comment type="cofactor">
    <cofactor evidence="2">
        <name>Mn(2+)</name>
        <dbReference type="ChEBI" id="CHEBI:29035"/>
    </cofactor>
</comment>
<dbReference type="PANTHER" id="PTHR43226">
    <property type="entry name" value="XAA-PRO AMINOPEPTIDASE 3"/>
    <property type="match status" value="1"/>
</dbReference>
<evidence type="ECO:0000256" key="8">
    <source>
        <dbReference type="ARBA" id="ARBA00022801"/>
    </source>
</evidence>
<dbReference type="InterPro" id="IPR000994">
    <property type="entry name" value="Pept_M24"/>
</dbReference>
<dbReference type="SUPFAM" id="SSF55920">
    <property type="entry name" value="Creatinase/aminopeptidase"/>
    <property type="match status" value="1"/>
</dbReference>
<name>A0AB34KSI6_9PEZI</name>
<protein>
    <recommendedName>
        <fullName evidence="5">Xaa-Pro aminopeptidase</fullName>
        <ecNumber evidence="5">3.4.11.9</ecNumber>
    </recommendedName>
    <alternativeName>
        <fullName evidence="11">Aminoacylproline aminopeptidase</fullName>
    </alternativeName>
</protein>
<dbReference type="EMBL" id="JAAQHG020000014">
    <property type="protein sequence ID" value="KAL1586520.1"/>
    <property type="molecule type" value="Genomic_DNA"/>
</dbReference>
<dbReference type="Pfam" id="PF00557">
    <property type="entry name" value="Peptidase_M24"/>
    <property type="match status" value="1"/>
</dbReference>
<evidence type="ECO:0000313" key="13">
    <source>
        <dbReference type="EMBL" id="KAL1586520.1"/>
    </source>
</evidence>
<keyword evidence="6" id="KW-0031">Aminopeptidase</keyword>
<evidence type="ECO:0000256" key="9">
    <source>
        <dbReference type="ARBA" id="ARBA00023049"/>
    </source>
</evidence>
<keyword evidence="10" id="KW-0464">Manganese</keyword>
<evidence type="ECO:0000256" key="3">
    <source>
        <dbReference type="ARBA" id="ARBA00002443"/>
    </source>
</evidence>
<evidence type="ECO:0000313" key="14">
    <source>
        <dbReference type="Proteomes" id="UP000803884"/>
    </source>
</evidence>
<sequence>MRRSLLRPLQANICRPKPQSTFRSRPSFHYGARTMVSAAELAFGQPLHETHPHLIEPGDLTPGISALEYHHRRAALASKLPKNSIAILVANELKFRSGAVFYEYHQEPNFYYLTGFNEPESVAVIEKGETDVEYTFHLFVRPKDEKAEIWDGARSGVQAAQDVFNADEAQSIDMLPSILPQIINGASEVFTDIGTYSKKSPVTKFIQGEGTGVEGMQAALKNTARVRQLRPILNELRLTKSEAELHNMRRAGALSGHVITEAMKGQHTTEKQLWADLAYGFRSAGLDGEAYVPVIAGGQNGLSIHYVRNDMPLRRGETVLVDAGGEYGGYIADITRCWPVDAKFTPAQREMYAMLLAVQKSVIALCRESATLSLDRLHRITDNQLREGLKDLGFDVSGRNMEVLFPHHVGHFVGLDVHDAPGHPRTGALLKNNCITIEPGVYVPDDERWPERFRGLALRVEDSVIIGEDAPEVLTDTAAKEIEEIEELRAMGR</sequence>
<dbReference type="InterPro" id="IPR029149">
    <property type="entry name" value="Creatin/AminoP/Spt16_N"/>
</dbReference>
<comment type="function">
    <text evidence="3">Catalyzes the removal of a penultimate prolyl residue from the N-termini of peptides.</text>
</comment>
<keyword evidence="9" id="KW-0482">Metalloprotease</keyword>
<evidence type="ECO:0000256" key="1">
    <source>
        <dbReference type="ARBA" id="ARBA00001424"/>
    </source>
</evidence>
<dbReference type="GeneID" id="96006691"/>
<dbReference type="SUPFAM" id="SSF53092">
    <property type="entry name" value="Creatinase/prolidase N-terminal domain"/>
    <property type="match status" value="1"/>
</dbReference>
<dbReference type="Proteomes" id="UP000803884">
    <property type="component" value="Unassembled WGS sequence"/>
</dbReference>
<gene>
    <name evidence="13" type="ORF">WHR41_05248</name>
</gene>
<dbReference type="SMART" id="SM01011">
    <property type="entry name" value="AMP_N"/>
    <property type="match status" value="1"/>
</dbReference>
<dbReference type="InterPro" id="IPR007865">
    <property type="entry name" value="Aminopep_P_N"/>
</dbReference>
<dbReference type="Pfam" id="PF05195">
    <property type="entry name" value="AMP_N"/>
    <property type="match status" value="1"/>
</dbReference>
<dbReference type="GO" id="GO:0070006">
    <property type="term" value="F:metalloaminopeptidase activity"/>
    <property type="evidence" value="ECO:0007669"/>
    <property type="project" value="InterPro"/>
</dbReference>
<organism evidence="13 14">
    <name type="scientific">Cladosporium halotolerans</name>
    <dbReference type="NCBI Taxonomy" id="1052096"/>
    <lineage>
        <taxon>Eukaryota</taxon>
        <taxon>Fungi</taxon>
        <taxon>Dikarya</taxon>
        <taxon>Ascomycota</taxon>
        <taxon>Pezizomycotina</taxon>
        <taxon>Dothideomycetes</taxon>
        <taxon>Dothideomycetidae</taxon>
        <taxon>Cladosporiales</taxon>
        <taxon>Cladosporiaceae</taxon>
        <taxon>Cladosporium</taxon>
    </lineage>
</organism>
<evidence type="ECO:0000256" key="10">
    <source>
        <dbReference type="ARBA" id="ARBA00023211"/>
    </source>
</evidence>
<dbReference type="Gene3D" id="3.90.230.10">
    <property type="entry name" value="Creatinase/methionine aminopeptidase superfamily"/>
    <property type="match status" value="1"/>
</dbReference>
<dbReference type="InterPro" id="IPR052433">
    <property type="entry name" value="X-Pro_dipept-like"/>
</dbReference>
<proteinExistence type="inferred from homology"/>
<keyword evidence="14" id="KW-1185">Reference proteome</keyword>
<keyword evidence="7" id="KW-0479">Metal-binding</keyword>
<dbReference type="GO" id="GO:0030145">
    <property type="term" value="F:manganese ion binding"/>
    <property type="evidence" value="ECO:0007669"/>
    <property type="project" value="InterPro"/>
</dbReference>
<evidence type="ECO:0000256" key="4">
    <source>
        <dbReference type="ARBA" id="ARBA00008766"/>
    </source>
</evidence>
<evidence type="ECO:0000256" key="2">
    <source>
        <dbReference type="ARBA" id="ARBA00001936"/>
    </source>
</evidence>
<dbReference type="EC" id="3.4.11.9" evidence="5"/>
<keyword evidence="8" id="KW-0378">Hydrolase</keyword>